<organism evidence="5 6">
    <name type="scientific">Halopenitus malekzadehii</name>
    <dbReference type="NCBI Taxonomy" id="1267564"/>
    <lineage>
        <taxon>Archaea</taxon>
        <taxon>Methanobacteriati</taxon>
        <taxon>Methanobacteriota</taxon>
        <taxon>Stenosarchaea group</taxon>
        <taxon>Halobacteria</taxon>
        <taxon>Halobacteriales</taxon>
        <taxon>Haloferacaceae</taxon>
        <taxon>Halopenitus</taxon>
    </lineage>
</organism>
<dbReference type="OrthoDB" id="27015at2157"/>
<dbReference type="AlphaFoldDB" id="A0A1H6JD47"/>
<feature type="compositionally biased region" description="Acidic residues" evidence="3">
    <location>
        <begin position="16"/>
        <end position="33"/>
    </location>
</feature>
<reference evidence="5 6" key="1">
    <citation type="submission" date="2016-10" db="EMBL/GenBank/DDBJ databases">
        <authorList>
            <person name="de Groot N.N."/>
        </authorList>
    </citation>
    <scope>NUCLEOTIDE SEQUENCE [LARGE SCALE GENOMIC DNA]</scope>
    <source>
        <strain evidence="5 6">IBRC-M10418</strain>
    </source>
</reference>
<sequence>MTEDGGSGERDRLDEEGTPDDETVDDETEEEDWFERARRELSEANAAGGGSDTTGAGRAGGEEPTDGADPAGGTDPEPASASGSSSEADPGSSRPRDTSTVGDREDDGEFGDVDDSEFGDVDDSEFGDVDDGEGDVTDRDESGDVGFPTETEPGTPPDFDAGPGGGPGGGSDGEFGFASFGDDGDAGPPPTSGGTDFEDAELESDIERMDLGIEGLDKMILGGVPRRSLITTIGSAGTGKTTFGLQFIHKALTNGNRGVYITLEESREAILSTAEEKGYGFREYESDGMLSVVSIDPIEMANSLASIGNELGRLIREFDAERLVLDSVSLLEMMYDHPAKRRSEIFEFTRSLKQAGVTTMLISEASESNSYASRHGIVEYLTDAVFILQYVRPSDFRETRLAIEIQKIRNANHSRETKPYEITSEGISVYQQANIF</sequence>
<feature type="domain" description="KaiC" evidence="4">
    <location>
        <begin position="207"/>
        <end position="436"/>
    </location>
</feature>
<dbReference type="GO" id="GO:0005524">
    <property type="term" value="F:ATP binding"/>
    <property type="evidence" value="ECO:0007669"/>
    <property type="project" value="UniProtKB-KW"/>
</dbReference>
<dbReference type="RefSeq" id="WP_092817345.1">
    <property type="nucleotide sequence ID" value="NZ_FNWU01000008.1"/>
</dbReference>
<dbReference type="InterPro" id="IPR010624">
    <property type="entry name" value="KaiC_dom"/>
</dbReference>
<keyword evidence="1" id="KW-0547">Nucleotide-binding</keyword>
<dbReference type="Proteomes" id="UP000199215">
    <property type="component" value="Unassembled WGS sequence"/>
</dbReference>
<dbReference type="Gene3D" id="3.40.50.300">
    <property type="entry name" value="P-loop containing nucleotide triphosphate hydrolases"/>
    <property type="match status" value="1"/>
</dbReference>
<protein>
    <submittedName>
        <fullName evidence="5">KaiC domain protein, AF_0351 family</fullName>
    </submittedName>
</protein>
<dbReference type="Pfam" id="PF06745">
    <property type="entry name" value="ATPase"/>
    <property type="match status" value="1"/>
</dbReference>
<evidence type="ECO:0000256" key="1">
    <source>
        <dbReference type="ARBA" id="ARBA00022741"/>
    </source>
</evidence>
<evidence type="ECO:0000256" key="3">
    <source>
        <dbReference type="SAM" id="MobiDB-lite"/>
    </source>
</evidence>
<keyword evidence="2" id="KW-0067">ATP-binding</keyword>
<dbReference type="InterPro" id="IPR022420">
    <property type="entry name" value="Circ_KaiC_arc"/>
</dbReference>
<evidence type="ECO:0000256" key="2">
    <source>
        <dbReference type="ARBA" id="ARBA00022840"/>
    </source>
</evidence>
<dbReference type="PROSITE" id="PS51146">
    <property type="entry name" value="KAIC"/>
    <property type="match status" value="1"/>
</dbReference>
<feature type="compositionally biased region" description="Acidic residues" evidence="3">
    <location>
        <begin position="104"/>
        <end position="135"/>
    </location>
</feature>
<dbReference type="SUPFAM" id="SSF52540">
    <property type="entry name" value="P-loop containing nucleoside triphosphate hydrolases"/>
    <property type="match status" value="1"/>
</dbReference>
<accession>A0A1H6JD47</accession>
<dbReference type="InterPro" id="IPR027417">
    <property type="entry name" value="P-loop_NTPase"/>
</dbReference>
<feature type="compositionally biased region" description="Low complexity" evidence="3">
    <location>
        <begin position="75"/>
        <end position="93"/>
    </location>
</feature>
<dbReference type="STRING" id="1267564.SAMN05192561_10821"/>
<dbReference type="PANTHER" id="PTHR43637:SF1">
    <property type="entry name" value="UPF0273 PROTEIN TM_0370"/>
    <property type="match status" value="1"/>
</dbReference>
<name>A0A1H6JD47_9EURY</name>
<proteinExistence type="predicted"/>
<dbReference type="CDD" id="cd01124">
    <property type="entry name" value="KaiC-like"/>
    <property type="match status" value="1"/>
</dbReference>
<feature type="region of interest" description="Disordered" evidence="3">
    <location>
        <begin position="1"/>
        <end position="198"/>
    </location>
</feature>
<dbReference type="NCBIfam" id="TIGR03880">
    <property type="entry name" value="KaiC_arch_3"/>
    <property type="match status" value="1"/>
</dbReference>
<keyword evidence="6" id="KW-1185">Reference proteome</keyword>
<dbReference type="InterPro" id="IPR014774">
    <property type="entry name" value="KaiC-like_dom"/>
</dbReference>
<evidence type="ECO:0000313" key="5">
    <source>
        <dbReference type="EMBL" id="SEH56957.1"/>
    </source>
</evidence>
<evidence type="ECO:0000313" key="6">
    <source>
        <dbReference type="Proteomes" id="UP000199215"/>
    </source>
</evidence>
<evidence type="ECO:0000259" key="4">
    <source>
        <dbReference type="PROSITE" id="PS51146"/>
    </source>
</evidence>
<gene>
    <name evidence="5" type="ORF">SAMN05192561_10821</name>
</gene>
<dbReference type="EMBL" id="FNWU01000008">
    <property type="protein sequence ID" value="SEH56957.1"/>
    <property type="molecule type" value="Genomic_DNA"/>
</dbReference>
<feature type="compositionally biased region" description="Low complexity" evidence="3">
    <location>
        <begin position="146"/>
        <end position="161"/>
    </location>
</feature>
<feature type="compositionally biased region" description="Gly residues" evidence="3">
    <location>
        <begin position="162"/>
        <end position="173"/>
    </location>
</feature>
<dbReference type="PANTHER" id="PTHR43637">
    <property type="entry name" value="UPF0273 PROTEIN TM_0370"/>
    <property type="match status" value="1"/>
</dbReference>